<proteinExistence type="predicted"/>
<keyword evidence="3" id="KW-1185">Reference proteome</keyword>
<gene>
    <name evidence="2" type="ORF">HMPREF0551_0128</name>
</gene>
<protein>
    <submittedName>
        <fullName evidence="2">Uncharacterized protein</fullName>
    </submittedName>
</protein>
<evidence type="ECO:0000313" key="3">
    <source>
        <dbReference type="Proteomes" id="UP000011021"/>
    </source>
</evidence>
<organism evidence="2 3">
    <name type="scientific">Lautropia mirabilis ATCC 51599</name>
    <dbReference type="NCBI Taxonomy" id="887898"/>
    <lineage>
        <taxon>Bacteria</taxon>
        <taxon>Pseudomonadati</taxon>
        <taxon>Pseudomonadota</taxon>
        <taxon>Betaproteobacteria</taxon>
        <taxon>Burkholderiales</taxon>
        <taxon>Burkholderiaceae</taxon>
        <taxon>Lautropia</taxon>
    </lineage>
</organism>
<reference evidence="2 3" key="1">
    <citation type="submission" date="2010-12" db="EMBL/GenBank/DDBJ databases">
        <authorList>
            <person name="Muzny D."/>
            <person name="Qin X."/>
            <person name="Deng J."/>
            <person name="Jiang H."/>
            <person name="Liu Y."/>
            <person name="Qu J."/>
            <person name="Song X.-Z."/>
            <person name="Zhang L."/>
            <person name="Thornton R."/>
            <person name="Coyle M."/>
            <person name="Francisco L."/>
            <person name="Jackson L."/>
            <person name="Javaid M."/>
            <person name="Korchina V."/>
            <person name="Kovar C."/>
            <person name="Mata R."/>
            <person name="Mathew T."/>
            <person name="Ngo R."/>
            <person name="Nguyen L."/>
            <person name="Nguyen N."/>
            <person name="Okwuonu G."/>
            <person name="Ongeri F."/>
            <person name="Pham C."/>
            <person name="Simmons D."/>
            <person name="Wilczek-Boney K."/>
            <person name="Hale W."/>
            <person name="Jakkamsetti A."/>
            <person name="Pham P."/>
            <person name="Ruth R."/>
            <person name="San Lucas F."/>
            <person name="Warren J."/>
            <person name="Zhang J."/>
            <person name="Zhao Z."/>
            <person name="Zhou C."/>
            <person name="Zhu D."/>
            <person name="Lee S."/>
            <person name="Bess C."/>
            <person name="Blankenburg K."/>
            <person name="Forbes L."/>
            <person name="Fu Q."/>
            <person name="Gubbala S."/>
            <person name="Hirani K."/>
            <person name="Jayaseelan J.C."/>
            <person name="Lara F."/>
            <person name="Munidasa M."/>
            <person name="Palculict T."/>
            <person name="Patil S."/>
            <person name="Pu L.-L."/>
            <person name="Saada N."/>
            <person name="Tang L."/>
            <person name="Weissenberger G."/>
            <person name="Zhu Y."/>
            <person name="Hemphill L."/>
            <person name="Shang Y."/>
            <person name="Youmans B."/>
            <person name="Ayvaz T."/>
            <person name="Ross M."/>
            <person name="Santibanez J."/>
            <person name="Aqrawi P."/>
            <person name="Gross S."/>
            <person name="Joshi V."/>
            <person name="Fowler G."/>
            <person name="Nazareth L."/>
            <person name="Reid J."/>
            <person name="Worley K."/>
            <person name="Petrosino J."/>
            <person name="Highlander S."/>
            <person name="Gibbs R."/>
        </authorList>
    </citation>
    <scope>NUCLEOTIDE SEQUENCE [LARGE SCALE GENOMIC DNA]</scope>
    <source>
        <strain evidence="2 3">ATCC 51599</strain>
    </source>
</reference>
<comment type="caution">
    <text evidence="2">The sequence shown here is derived from an EMBL/GenBank/DDBJ whole genome shotgun (WGS) entry which is preliminary data.</text>
</comment>
<dbReference type="Proteomes" id="UP000011021">
    <property type="component" value="Unassembled WGS sequence"/>
</dbReference>
<feature type="region of interest" description="Disordered" evidence="1">
    <location>
        <begin position="1"/>
        <end position="40"/>
    </location>
</feature>
<sequence>MAAAQVDDQIFGKGRWHDEYGAAQGNEDAAQHGSRAADEK</sequence>
<dbReference type="AlphaFoldDB" id="E7RUG2"/>
<dbReference type="EMBL" id="AEQP01000001">
    <property type="protein sequence ID" value="EFV95945.1"/>
    <property type="molecule type" value="Genomic_DNA"/>
</dbReference>
<dbReference type="HOGENOM" id="CLU_3291736_0_0_4"/>
<evidence type="ECO:0000256" key="1">
    <source>
        <dbReference type="SAM" id="MobiDB-lite"/>
    </source>
</evidence>
<name>E7RUG2_9BURK</name>
<accession>E7RUG2</accession>
<evidence type="ECO:0000313" key="2">
    <source>
        <dbReference type="EMBL" id="EFV95945.1"/>
    </source>
</evidence>